<protein>
    <submittedName>
        <fullName evidence="1">Uncharacterized protein</fullName>
    </submittedName>
</protein>
<sequence>MLMVFPWGGNLKWWMVQRCPIHLRVVKESLICDRLPNFKWEIPMDGVADNATIHS</sequence>
<dbReference type="EMBL" id="FN667741">
    <property type="protein sequence ID" value="CBJ80734.1"/>
    <property type="molecule type" value="Genomic_DNA"/>
</dbReference>
<gene>
    <name evidence="1" type="ordered locus">XBJ1_1608</name>
</gene>
<evidence type="ECO:0000313" key="1">
    <source>
        <dbReference type="EMBL" id="CBJ80734.1"/>
    </source>
</evidence>
<dbReference type="AlphaFoldDB" id="D3V0A1"/>
<name>D3V0A1_XENBS</name>
<dbReference type="KEGG" id="xbo:XBJ1_1608"/>
<accession>D3V0A1</accession>
<evidence type="ECO:0000313" key="2">
    <source>
        <dbReference type="Proteomes" id="UP000002045"/>
    </source>
</evidence>
<dbReference type="STRING" id="406818.XBJ1_1608"/>
<proteinExistence type="predicted"/>
<dbReference type="HOGENOM" id="CLU_3031472_0_0_6"/>
<reference evidence="1" key="1">
    <citation type="journal article" date="2011" name="PLoS ONE">
        <title>The entomopathogenic bacterial endosymbionts xenorhabdus and photorhabdus: convergent lifestyles from divergent genomes.</title>
        <authorList>
            <person name="Chaston J.M."/>
            <person name="Suen G."/>
            <person name="Tucker S.L."/>
            <person name="Andersen A.W."/>
            <person name="Bhasin A."/>
            <person name="Bode E."/>
            <person name="Bode H.B."/>
            <person name="Brachmann A.O."/>
            <person name="Cowles C.E."/>
            <person name="Cowles K.N."/>
            <person name="Darby C."/>
            <person name="de Leon L."/>
            <person name="Drace K."/>
            <person name="Du Z."/>
            <person name="Givaudan A."/>
            <person name="Herbert Tran E.E."/>
            <person name="Jewell K.A."/>
            <person name="Knack J.J."/>
            <person name="Krasomil-Osterfeld K.C."/>
            <person name="Kukor R."/>
            <person name="Lanois A."/>
            <person name="Latreille P."/>
            <person name="Leimgruber N.K."/>
            <person name="Lipke C.M."/>
            <person name="Liu R."/>
            <person name="Lu X."/>
            <person name="Martens E.C."/>
            <person name="Marri P.R."/>
            <person name="Medigue C."/>
            <person name="Menard M.L."/>
            <person name="Miller N.M."/>
            <person name="Morales-Soto N."/>
            <person name="Norton S."/>
            <person name="Ogier J.C."/>
            <person name="Orchard S.S."/>
            <person name="Park D."/>
            <person name="Park Y."/>
            <person name="Qurollo B.A."/>
            <person name="Sugar D.R."/>
            <person name="Richards G.R."/>
            <person name="Rouy Z."/>
            <person name="Slominski B."/>
            <person name="Slominski K."/>
            <person name="Snyder H."/>
            <person name="Tjaden B.C."/>
            <person name="van der Hoeven R."/>
            <person name="Welch R.D."/>
            <person name="Wheeler C."/>
            <person name="Xiang B."/>
            <person name="Barbazuk B."/>
            <person name="Gaudriault S."/>
            <person name="Goodner B."/>
            <person name="Slater S.C."/>
            <person name="Forst S."/>
            <person name="Goldman B.S."/>
            <person name="Goodrich-Blair H."/>
        </authorList>
    </citation>
    <scope>NUCLEOTIDE SEQUENCE [LARGE SCALE GENOMIC DNA]</scope>
    <source>
        <strain evidence="1">SS-2004</strain>
    </source>
</reference>
<dbReference type="Proteomes" id="UP000002045">
    <property type="component" value="Chromosome"/>
</dbReference>
<organism evidence="1 2">
    <name type="scientific">Xenorhabdus bovienii (strain SS-2004)</name>
    <name type="common">Xenorhabdus nematophila subsp. bovienii</name>
    <dbReference type="NCBI Taxonomy" id="406818"/>
    <lineage>
        <taxon>Bacteria</taxon>
        <taxon>Pseudomonadati</taxon>
        <taxon>Pseudomonadota</taxon>
        <taxon>Gammaproteobacteria</taxon>
        <taxon>Enterobacterales</taxon>
        <taxon>Morganellaceae</taxon>
        <taxon>Xenorhabdus</taxon>
    </lineage>
</organism>